<feature type="compositionally biased region" description="Low complexity" evidence="1">
    <location>
        <begin position="156"/>
        <end position="175"/>
    </location>
</feature>
<reference evidence="2 3" key="1">
    <citation type="submission" date="2018-03" db="EMBL/GenBank/DDBJ databases">
        <title>Draft Genome Sequences of the Obligatory Marine Myxobacteria Enhygromyxa salina SWB007.</title>
        <authorList>
            <person name="Poehlein A."/>
            <person name="Moghaddam J.A."/>
            <person name="Harms H."/>
            <person name="Alanjari M."/>
            <person name="Koenig G.M."/>
            <person name="Daniel R."/>
            <person name="Schaeberle T.F."/>
        </authorList>
    </citation>
    <scope>NUCLEOTIDE SEQUENCE [LARGE SCALE GENOMIC DNA]</scope>
    <source>
        <strain evidence="2 3">SWB007</strain>
    </source>
</reference>
<accession>A0A2S9YUM5</accession>
<evidence type="ECO:0000313" key="3">
    <source>
        <dbReference type="Proteomes" id="UP000238823"/>
    </source>
</evidence>
<feature type="region of interest" description="Disordered" evidence="1">
    <location>
        <begin position="97"/>
        <end position="203"/>
    </location>
</feature>
<feature type="compositionally biased region" description="Basic and acidic residues" evidence="1">
    <location>
        <begin position="115"/>
        <end position="131"/>
    </location>
</feature>
<dbReference type="AlphaFoldDB" id="A0A2S9YUM5"/>
<dbReference type="EMBL" id="PVNL01000035">
    <property type="protein sequence ID" value="PRQ08807.1"/>
    <property type="molecule type" value="Genomic_DNA"/>
</dbReference>
<evidence type="ECO:0000313" key="2">
    <source>
        <dbReference type="EMBL" id="PRQ08807.1"/>
    </source>
</evidence>
<dbReference type="Proteomes" id="UP000238823">
    <property type="component" value="Unassembled WGS sequence"/>
</dbReference>
<feature type="compositionally biased region" description="Pro residues" evidence="1">
    <location>
        <begin position="133"/>
        <end position="142"/>
    </location>
</feature>
<protein>
    <submittedName>
        <fullName evidence="2">Uncharacterized protein</fullName>
    </submittedName>
</protein>
<evidence type="ECO:0000256" key="1">
    <source>
        <dbReference type="SAM" id="MobiDB-lite"/>
    </source>
</evidence>
<feature type="compositionally biased region" description="Basic residues" evidence="1">
    <location>
        <begin position="176"/>
        <end position="188"/>
    </location>
</feature>
<sequence length="236" mass="25703">MSRSPQLGYNHNIPHRGRLYHVQTEDSGVKRAHIFTHVFYDGTIISSNKVDYDPQAEVENLDQHIIGLMQESHKSMIRNLRRGVYDDKIVQYIGEHPEGAHDGASKEAAAAAPSEDVRPERRAPVEPREVEPQGPPLTPGHPGPTVDPTLTHPAFSSREAQAQVAASASSGAGPKRSSRGPSRVRRRAVGGIGGRGVSADQTAKAKINERRDVIIGKFAAEHQAQLDEEILALLSE</sequence>
<proteinExistence type="predicted"/>
<gene>
    <name evidence="2" type="ORF">ENSA7_14390</name>
</gene>
<comment type="caution">
    <text evidence="2">The sequence shown here is derived from an EMBL/GenBank/DDBJ whole genome shotgun (WGS) entry which is preliminary data.</text>
</comment>
<name>A0A2S9YUM5_9BACT</name>
<organism evidence="2 3">
    <name type="scientific">Enhygromyxa salina</name>
    <dbReference type="NCBI Taxonomy" id="215803"/>
    <lineage>
        <taxon>Bacteria</taxon>
        <taxon>Pseudomonadati</taxon>
        <taxon>Myxococcota</taxon>
        <taxon>Polyangia</taxon>
        <taxon>Nannocystales</taxon>
        <taxon>Nannocystaceae</taxon>
        <taxon>Enhygromyxa</taxon>
    </lineage>
</organism>